<name>A0A4D7B8L5_9HYPH</name>
<protein>
    <recommendedName>
        <fullName evidence="3">YitH acetyltransferase (GNAT) domain-containing protein</fullName>
    </recommendedName>
</protein>
<evidence type="ECO:0000313" key="2">
    <source>
        <dbReference type="Proteomes" id="UP000298781"/>
    </source>
</evidence>
<dbReference type="AlphaFoldDB" id="A0A4D7B8L5"/>
<sequence>MESVHALLARGFPSRHPSFWVDGLKRQADHHARIQAGPVGQILRVRGADVGVILTMRSRRADPDGRQRKIVNLSSWYVDEVHRWLAPSMLKAVLSEPETIYTDLTPSDSVERLNARLGLTLWNDGVLLVALPFSALHRDKAGARLVGLEQLPRDRLSGASWTMLEDHAAMGCITAALDLDGRLRPLIFARTRRKGLPAARVIYADSKSDLKTAIGAVSRFLLLRGIVSLEIPARHGEHLTASRFSRGMRPTFARGTMDPDTIDHAYSEFVLLRY</sequence>
<dbReference type="OrthoDB" id="8209564at2"/>
<proteinExistence type="predicted"/>
<dbReference type="RefSeq" id="WP_136959831.1">
    <property type="nucleotide sequence ID" value="NZ_CP039690.1"/>
</dbReference>
<dbReference type="Proteomes" id="UP000298781">
    <property type="component" value="Chromosome"/>
</dbReference>
<dbReference type="KEGG" id="pstg:E8M01_09125"/>
<organism evidence="1 2">
    <name type="scientific">Phreatobacter stygius</name>
    <dbReference type="NCBI Taxonomy" id="1940610"/>
    <lineage>
        <taxon>Bacteria</taxon>
        <taxon>Pseudomonadati</taxon>
        <taxon>Pseudomonadota</taxon>
        <taxon>Alphaproteobacteria</taxon>
        <taxon>Hyphomicrobiales</taxon>
        <taxon>Phreatobacteraceae</taxon>
        <taxon>Phreatobacter</taxon>
    </lineage>
</organism>
<keyword evidence="2" id="KW-1185">Reference proteome</keyword>
<dbReference type="EMBL" id="CP039690">
    <property type="protein sequence ID" value="QCI64377.1"/>
    <property type="molecule type" value="Genomic_DNA"/>
</dbReference>
<accession>A0A4D7B8L5</accession>
<gene>
    <name evidence="1" type="ORF">E8M01_09125</name>
</gene>
<evidence type="ECO:0008006" key="3">
    <source>
        <dbReference type="Google" id="ProtNLM"/>
    </source>
</evidence>
<reference evidence="1 2" key="1">
    <citation type="submission" date="2019-04" db="EMBL/GenBank/DDBJ databases">
        <title>Phreatobacter aquaticus sp. nov.</title>
        <authorList>
            <person name="Choi A."/>
        </authorList>
    </citation>
    <scope>NUCLEOTIDE SEQUENCE [LARGE SCALE GENOMIC DNA]</scope>
    <source>
        <strain evidence="1 2">KCTC 52518</strain>
    </source>
</reference>
<evidence type="ECO:0000313" key="1">
    <source>
        <dbReference type="EMBL" id="QCI64377.1"/>
    </source>
</evidence>